<reference evidence="1 2" key="1">
    <citation type="journal article" date="2018" name="Mol. Biol. Evol.">
        <title>Broad Genomic Sampling Reveals a Smut Pathogenic Ancestry of the Fungal Clade Ustilaginomycotina.</title>
        <authorList>
            <person name="Kijpornyongpan T."/>
            <person name="Mondo S.J."/>
            <person name="Barry K."/>
            <person name="Sandor L."/>
            <person name="Lee J."/>
            <person name="Lipzen A."/>
            <person name="Pangilinan J."/>
            <person name="LaButti K."/>
            <person name="Hainaut M."/>
            <person name="Henrissat B."/>
            <person name="Grigoriev I.V."/>
            <person name="Spatafora J.W."/>
            <person name="Aime M.C."/>
        </authorList>
    </citation>
    <scope>NUCLEOTIDE SEQUENCE [LARGE SCALE GENOMIC DNA]</scope>
    <source>
        <strain evidence="1 2">SA 807</strain>
    </source>
</reference>
<name>A0ACD0P023_9BASI</name>
<evidence type="ECO:0000313" key="1">
    <source>
        <dbReference type="EMBL" id="PWN51488.1"/>
    </source>
</evidence>
<proteinExistence type="predicted"/>
<sequence length="194" mass="21689">MTVPYHSPPSSSSTPSASSSNSRLQPFLLLAQSTRPRGAAAAKLVQQVTEASGVYGFGELLSIPGVPELQDSEHSASFRLFKLFAYGTLSDYKRSPQDYPPLSDAQLEKLRRLSLVSLAMDRRVLAYDLLFEELDIPSRQIRELEDLIIDATYDGLVSGRMDQIQSCFQVESVVGRDVIEDEQLEELFNKLDDW</sequence>
<dbReference type="EMBL" id="KZ819839">
    <property type="protein sequence ID" value="PWN51488.1"/>
    <property type="molecule type" value="Genomic_DNA"/>
</dbReference>
<protein>
    <submittedName>
        <fullName evidence="1">Uncharacterized protein</fullName>
    </submittedName>
</protein>
<accession>A0ACD0P023</accession>
<organism evidence="1 2">
    <name type="scientific">Violaceomyces palustris</name>
    <dbReference type="NCBI Taxonomy" id="1673888"/>
    <lineage>
        <taxon>Eukaryota</taxon>
        <taxon>Fungi</taxon>
        <taxon>Dikarya</taxon>
        <taxon>Basidiomycota</taxon>
        <taxon>Ustilaginomycotina</taxon>
        <taxon>Ustilaginomycetes</taxon>
        <taxon>Violaceomycetales</taxon>
        <taxon>Violaceomycetaceae</taxon>
        <taxon>Violaceomyces</taxon>
    </lineage>
</organism>
<gene>
    <name evidence="1" type="ORF">IE53DRAFT_313822</name>
</gene>
<evidence type="ECO:0000313" key="2">
    <source>
        <dbReference type="Proteomes" id="UP000245626"/>
    </source>
</evidence>
<dbReference type="Proteomes" id="UP000245626">
    <property type="component" value="Unassembled WGS sequence"/>
</dbReference>
<keyword evidence="2" id="KW-1185">Reference proteome</keyword>